<dbReference type="GO" id="GO:0004879">
    <property type="term" value="F:nuclear receptor activity"/>
    <property type="evidence" value="ECO:0007669"/>
    <property type="project" value="TreeGrafter"/>
</dbReference>
<keyword evidence="5" id="KW-0238">DNA-binding</keyword>
<evidence type="ECO:0000256" key="1">
    <source>
        <dbReference type="ARBA" id="ARBA00022723"/>
    </source>
</evidence>
<feature type="domain" description="Nuclear receptor" evidence="9">
    <location>
        <begin position="33"/>
        <end position="109"/>
    </location>
</feature>
<reference evidence="10" key="1">
    <citation type="submission" date="2021-02" db="EMBL/GenBank/DDBJ databases">
        <authorList>
            <person name="Nowell W R."/>
        </authorList>
    </citation>
    <scope>NUCLEOTIDE SEQUENCE</scope>
</reference>
<dbReference type="OrthoDB" id="10041460at2759"/>
<dbReference type="InterPro" id="IPR013088">
    <property type="entry name" value="Znf_NHR/GATA"/>
</dbReference>
<comment type="caution">
    <text evidence="10">The sequence shown here is derived from an EMBL/GenBank/DDBJ whole genome shotgun (WGS) entry which is preliminary data.</text>
</comment>
<keyword evidence="1" id="KW-0479">Metal-binding</keyword>
<dbReference type="EMBL" id="CAJNOO010001924">
    <property type="protein sequence ID" value="CAF1215589.1"/>
    <property type="molecule type" value="Genomic_DNA"/>
</dbReference>
<dbReference type="Proteomes" id="UP000663882">
    <property type="component" value="Unassembled WGS sequence"/>
</dbReference>
<dbReference type="GO" id="GO:0000122">
    <property type="term" value="P:negative regulation of transcription by RNA polymerase II"/>
    <property type="evidence" value="ECO:0007669"/>
    <property type="project" value="TreeGrafter"/>
</dbReference>
<evidence type="ECO:0000256" key="8">
    <source>
        <dbReference type="ARBA" id="ARBA00023242"/>
    </source>
</evidence>
<name>A0A814XEU5_9BILA</name>
<protein>
    <recommendedName>
        <fullName evidence="9">Nuclear receptor domain-containing protein</fullName>
    </recommendedName>
</protein>
<evidence type="ECO:0000313" key="11">
    <source>
        <dbReference type="Proteomes" id="UP000663882"/>
    </source>
</evidence>
<dbReference type="InterPro" id="IPR050234">
    <property type="entry name" value="Nuclear_hormone_rcpt_NR1"/>
</dbReference>
<accession>A0A814XEU5</accession>
<keyword evidence="4" id="KW-0805">Transcription regulation</keyword>
<dbReference type="PROSITE" id="PS00031">
    <property type="entry name" value="NUCLEAR_REC_DBD_1"/>
    <property type="match status" value="1"/>
</dbReference>
<dbReference type="AlphaFoldDB" id="A0A814XEU5"/>
<evidence type="ECO:0000259" key="9">
    <source>
        <dbReference type="PROSITE" id="PS51030"/>
    </source>
</evidence>
<dbReference type="Pfam" id="PF00105">
    <property type="entry name" value="zf-C4"/>
    <property type="match status" value="1"/>
</dbReference>
<keyword evidence="6" id="KW-0804">Transcription</keyword>
<dbReference type="SMART" id="SM00399">
    <property type="entry name" value="ZnF_C4"/>
    <property type="match status" value="1"/>
</dbReference>
<dbReference type="Gene3D" id="3.30.50.10">
    <property type="entry name" value="Erythroid Transcription Factor GATA-1, subunit A"/>
    <property type="match status" value="1"/>
</dbReference>
<dbReference type="PANTHER" id="PTHR24082:SF283">
    <property type="entry name" value="NUCLEAR HORMONE RECEPTOR HR96"/>
    <property type="match status" value="1"/>
</dbReference>
<proteinExistence type="predicted"/>
<gene>
    <name evidence="10" type="ORF">RFH988_LOCUS25360</name>
</gene>
<dbReference type="PRINTS" id="PR00047">
    <property type="entry name" value="STROIDFINGER"/>
</dbReference>
<dbReference type="GO" id="GO:0000978">
    <property type="term" value="F:RNA polymerase II cis-regulatory region sequence-specific DNA binding"/>
    <property type="evidence" value="ECO:0007669"/>
    <property type="project" value="TreeGrafter"/>
</dbReference>
<evidence type="ECO:0000256" key="6">
    <source>
        <dbReference type="ARBA" id="ARBA00023163"/>
    </source>
</evidence>
<keyword evidence="8" id="KW-0539">Nucleus</keyword>
<organism evidence="10 11">
    <name type="scientific">Rotaria sordida</name>
    <dbReference type="NCBI Taxonomy" id="392033"/>
    <lineage>
        <taxon>Eukaryota</taxon>
        <taxon>Metazoa</taxon>
        <taxon>Spiralia</taxon>
        <taxon>Gnathifera</taxon>
        <taxon>Rotifera</taxon>
        <taxon>Eurotatoria</taxon>
        <taxon>Bdelloidea</taxon>
        <taxon>Philodinida</taxon>
        <taxon>Philodinidae</taxon>
        <taxon>Rotaria</taxon>
    </lineage>
</organism>
<sequence>MLYQYLPASVKNLKIQDDNINIITRQGRNTTKLSFCLICHDEARNFNYGTLSCYSCKTFFRRHSLHIKDIHPCPYGGHCEITVQTRKYCMSCRLAKCFAMGMSTELIRKEYRRSKYSSSIKSNRKSISILPITSLNLLNNDQSSLNSSEWNLLSNVVHAFNKFNMIPSIHNIMKYLDLIEPKIEINISDSLNLFNSFYMSVKSFVSVTPDFRILTVAEQCSLFQRNLNGLFNLYGTLMLRDAGIFGNIRNERILIPLYGHEVVRQARKIIMRLDFDSTIVKIIHMIFAFSTNCYAVDYDPHMNKDPLLLGTFRLFGSQNVYTEILWKYMIYRYGYKETILRFAALIKQILDQIMATTDIYINNRHHRTLVDDSIKEAETAVILNEKNLTPLWGKDNQFDY</sequence>
<evidence type="ECO:0000256" key="3">
    <source>
        <dbReference type="ARBA" id="ARBA00022833"/>
    </source>
</evidence>
<evidence type="ECO:0000256" key="5">
    <source>
        <dbReference type="ARBA" id="ARBA00023125"/>
    </source>
</evidence>
<dbReference type="InterPro" id="IPR001628">
    <property type="entry name" value="Znf_hrmn_rcpt"/>
</dbReference>
<dbReference type="PANTHER" id="PTHR24082">
    <property type="entry name" value="NUCLEAR HORMONE RECEPTOR"/>
    <property type="match status" value="1"/>
</dbReference>
<evidence type="ECO:0000256" key="7">
    <source>
        <dbReference type="ARBA" id="ARBA00023170"/>
    </source>
</evidence>
<evidence type="ECO:0000313" key="10">
    <source>
        <dbReference type="EMBL" id="CAF1215589.1"/>
    </source>
</evidence>
<dbReference type="GO" id="GO:0030154">
    <property type="term" value="P:cell differentiation"/>
    <property type="evidence" value="ECO:0007669"/>
    <property type="project" value="TreeGrafter"/>
</dbReference>
<keyword evidence="2" id="KW-0863">Zinc-finger</keyword>
<evidence type="ECO:0000256" key="4">
    <source>
        <dbReference type="ARBA" id="ARBA00023015"/>
    </source>
</evidence>
<dbReference type="PROSITE" id="PS51030">
    <property type="entry name" value="NUCLEAR_REC_DBD_2"/>
    <property type="match status" value="1"/>
</dbReference>
<evidence type="ECO:0000256" key="2">
    <source>
        <dbReference type="ARBA" id="ARBA00022771"/>
    </source>
</evidence>
<dbReference type="GO" id="GO:0008270">
    <property type="term" value="F:zinc ion binding"/>
    <property type="evidence" value="ECO:0007669"/>
    <property type="project" value="UniProtKB-KW"/>
</dbReference>
<dbReference type="GO" id="GO:0045944">
    <property type="term" value="P:positive regulation of transcription by RNA polymerase II"/>
    <property type="evidence" value="ECO:0007669"/>
    <property type="project" value="TreeGrafter"/>
</dbReference>
<dbReference type="SUPFAM" id="SSF57716">
    <property type="entry name" value="Glucocorticoid receptor-like (DNA-binding domain)"/>
    <property type="match status" value="1"/>
</dbReference>
<keyword evidence="3" id="KW-0862">Zinc</keyword>
<keyword evidence="7" id="KW-0675">Receptor</keyword>